<dbReference type="RefSeq" id="WP_089283050.1">
    <property type="nucleotide sequence ID" value="NZ_FZOJ01000010.1"/>
</dbReference>
<dbReference type="SUPFAM" id="SSF88713">
    <property type="entry name" value="Glycoside hydrolase/deacetylase"/>
    <property type="match status" value="1"/>
</dbReference>
<dbReference type="OrthoDB" id="258610at2"/>
<evidence type="ECO:0000259" key="1">
    <source>
        <dbReference type="PROSITE" id="PS51677"/>
    </source>
</evidence>
<protein>
    <submittedName>
        <fullName evidence="2">Polysaccharide deacetylase family protein, PEP-CTERM locus subfamily</fullName>
    </submittedName>
</protein>
<dbReference type="AlphaFoldDB" id="A0A239EHR5"/>
<dbReference type="CDD" id="cd10941">
    <property type="entry name" value="CE4_PuuE_HpPgdA_like_2"/>
    <property type="match status" value="1"/>
</dbReference>
<dbReference type="InterPro" id="IPR002509">
    <property type="entry name" value="NODB_dom"/>
</dbReference>
<dbReference type="InterPro" id="IPR022560">
    <property type="entry name" value="DUF3473"/>
</dbReference>
<dbReference type="GO" id="GO:0005975">
    <property type="term" value="P:carbohydrate metabolic process"/>
    <property type="evidence" value="ECO:0007669"/>
    <property type="project" value="InterPro"/>
</dbReference>
<organism evidence="2 3">
    <name type="scientific">Anaerovirgula multivorans</name>
    <dbReference type="NCBI Taxonomy" id="312168"/>
    <lineage>
        <taxon>Bacteria</taxon>
        <taxon>Bacillati</taxon>
        <taxon>Bacillota</taxon>
        <taxon>Clostridia</taxon>
        <taxon>Peptostreptococcales</taxon>
        <taxon>Natronincolaceae</taxon>
        <taxon>Anaerovirgula</taxon>
    </lineage>
</organism>
<sequence>MKNFFLTLDLEEWYHLEYLKKYKVNDNIQMIKHISEFFDLLDKYDIKITVFVLGELADQHAIIIKDISNRGHEIACHGYDHQLLYNKTNEEFRQNILQGKKVLEEIINKEVIGYRASCFSMDNEKLRILKECGYKYDSSYIRFSQHDLYGSLAIDDFESIEDLVYRQENFFEFEIPTYRIFKYDIPISGGGYFRLFPLFLFNYMFNNYSNLFKNFVFYIHPFELTDVTINFGKTVTYKDRFRFEVGRKGNLKKFEKFIKYCKKNSYQFQTFSDYINSGGDYGKNTNNRG</sequence>
<reference evidence="3" key="1">
    <citation type="submission" date="2017-06" db="EMBL/GenBank/DDBJ databases">
        <authorList>
            <person name="Varghese N."/>
            <person name="Submissions S."/>
        </authorList>
    </citation>
    <scope>NUCLEOTIDE SEQUENCE [LARGE SCALE GENOMIC DNA]</scope>
    <source>
        <strain evidence="3">SCA</strain>
    </source>
</reference>
<dbReference type="Pfam" id="PF11959">
    <property type="entry name" value="DUF3473"/>
    <property type="match status" value="1"/>
</dbReference>
<dbReference type="PANTHER" id="PTHR47561:SF1">
    <property type="entry name" value="POLYSACCHARIDE DEACETYLASE FAMILY PROTEIN (AFU_ORTHOLOGUE AFUA_6G05030)"/>
    <property type="match status" value="1"/>
</dbReference>
<dbReference type="PANTHER" id="PTHR47561">
    <property type="entry name" value="POLYSACCHARIDE DEACETYLASE FAMILY PROTEIN (AFU_ORTHOLOGUE AFUA_6G05030)"/>
    <property type="match status" value="1"/>
</dbReference>
<dbReference type="Gene3D" id="3.20.20.370">
    <property type="entry name" value="Glycoside hydrolase/deacetylase"/>
    <property type="match status" value="1"/>
</dbReference>
<dbReference type="Proteomes" id="UP000198304">
    <property type="component" value="Unassembled WGS sequence"/>
</dbReference>
<proteinExistence type="predicted"/>
<evidence type="ECO:0000313" key="2">
    <source>
        <dbReference type="EMBL" id="SNS43442.1"/>
    </source>
</evidence>
<name>A0A239EHR5_9FIRM</name>
<dbReference type="EMBL" id="FZOJ01000010">
    <property type="protein sequence ID" value="SNS43442.1"/>
    <property type="molecule type" value="Genomic_DNA"/>
</dbReference>
<dbReference type="PROSITE" id="PS51677">
    <property type="entry name" value="NODB"/>
    <property type="match status" value="1"/>
</dbReference>
<feature type="domain" description="NodB homology" evidence="1">
    <location>
        <begin position="20"/>
        <end position="269"/>
    </location>
</feature>
<gene>
    <name evidence="2" type="ORF">SAMN05446037_10109</name>
</gene>
<dbReference type="InterPro" id="IPR011330">
    <property type="entry name" value="Glyco_hydro/deAcase_b/a-brl"/>
</dbReference>
<accession>A0A239EHR5</accession>
<dbReference type="GO" id="GO:0016810">
    <property type="term" value="F:hydrolase activity, acting on carbon-nitrogen (but not peptide) bonds"/>
    <property type="evidence" value="ECO:0007669"/>
    <property type="project" value="InterPro"/>
</dbReference>
<dbReference type="Pfam" id="PF01522">
    <property type="entry name" value="Polysacc_deac_1"/>
    <property type="match status" value="1"/>
</dbReference>
<keyword evidence="3" id="KW-1185">Reference proteome</keyword>
<evidence type="ECO:0000313" key="3">
    <source>
        <dbReference type="Proteomes" id="UP000198304"/>
    </source>
</evidence>
<dbReference type="InterPro" id="IPR045235">
    <property type="entry name" value="PuuE_HpPgdA-like"/>
</dbReference>